<dbReference type="STRING" id="315358.SERIO_v1c06620"/>
<dbReference type="Gene3D" id="3.40.50.1000">
    <property type="entry name" value="HAD superfamily/HAD-like"/>
    <property type="match status" value="1"/>
</dbReference>
<dbReference type="NCBIfam" id="TIGR01484">
    <property type="entry name" value="HAD-SF-IIB"/>
    <property type="match status" value="1"/>
</dbReference>
<sequence>MSLIAKYPYIITDLDGTITRKDFTISDKTYEALRMYQLASDYKLILASGRLDLMTKEYADKLQIKMPIISCNGALIRDSITHEILFQRTLDQHIALAILTAGVNQGLNPVIYTANMIYGPEKADRIQMVLNYNKTATKPEYQIEVDTTSDFVELVRQNKIHPLKILFSFDSPEKLAKIKKITDKFSEHLECVFSQKDLYDIQALNISKGSAFKILCDIKGYNPIQFISYGDNHNDIKLAQSVGYPVAMGNGVSELKEIAKEVTLDINADGVAYHVINKVLVPDDLSQLFIEVKNKKWD</sequence>
<dbReference type="SUPFAM" id="SSF56784">
    <property type="entry name" value="HAD-like"/>
    <property type="match status" value="1"/>
</dbReference>
<dbReference type="KEGG" id="seri:SERIO_v1c06620"/>
<evidence type="ECO:0000313" key="1">
    <source>
        <dbReference type="EMBL" id="AKM54230.1"/>
    </source>
</evidence>
<keyword evidence="2" id="KW-1185">Reference proteome</keyword>
<reference evidence="2" key="2">
    <citation type="submission" date="2015-06" db="EMBL/GenBank/DDBJ databases">
        <title>Complete genome sequence of Spiroplasma eriocheiris TDA-040725-5 (DSM 21848).</title>
        <authorList>
            <person name="Lo W.-S."/>
            <person name="Kuo C.-H."/>
        </authorList>
    </citation>
    <scope>NUCLEOTIDE SEQUENCE [LARGE SCALE GENOMIC DNA]</scope>
    <source>
        <strain evidence="2">TDA-040725-5</strain>
    </source>
</reference>
<dbReference type="InterPro" id="IPR023214">
    <property type="entry name" value="HAD_sf"/>
</dbReference>
<dbReference type="PATRIC" id="fig|743698.3.peg.664"/>
<gene>
    <name evidence="1" type="ORF">SERIO_v1c06620</name>
</gene>
<dbReference type="Gene3D" id="3.30.1240.10">
    <property type="match status" value="1"/>
</dbReference>
<dbReference type="Pfam" id="PF08282">
    <property type="entry name" value="Hydrolase_3"/>
    <property type="match status" value="1"/>
</dbReference>
<dbReference type="GO" id="GO:0016791">
    <property type="term" value="F:phosphatase activity"/>
    <property type="evidence" value="ECO:0007669"/>
    <property type="project" value="TreeGrafter"/>
</dbReference>
<dbReference type="PANTHER" id="PTHR10000:SF8">
    <property type="entry name" value="HAD SUPERFAMILY HYDROLASE-LIKE, TYPE 3"/>
    <property type="match status" value="1"/>
</dbReference>
<dbReference type="PANTHER" id="PTHR10000">
    <property type="entry name" value="PHOSPHOSERINE PHOSPHATASE"/>
    <property type="match status" value="1"/>
</dbReference>
<dbReference type="InterPro" id="IPR006379">
    <property type="entry name" value="HAD-SF_hydro_IIB"/>
</dbReference>
<dbReference type="AlphaFoldDB" id="A0A0H3XIE2"/>
<dbReference type="InterPro" id="IPR000150">
    <property type="entry name" value="Cof"/>
</dbReference>
<evidence type="ECO:0000313" key="2">
    <source>
        <dbReference type="Proteomes" id="UP000035661"/>
    </source>
</evidence>
<dbReference type="GO" id="GO:0005829">
    <property type="term" value="C:cytosol"/>
    <property type="evidence" value="ECO:0007669"/>
    <property type="project" value="TreeGrafter"/>
</dbReference>
<organism evidence="1 2">
    <name type="scientific">Spiroplasma eriocheiris</name>
    <dbReference type="NCBI Taxonomy" id="315358"/>
    <lineage>
        <taxon>Bacteria</taxon>
        <taxon>Bacillati</taxon>
        <taxon>Mycoplasmatota</taxon>
        <taxon>Mollicutes</taxon>
        <taxon>Entomoplasmatales</taxon>
        <taxon>Spiroplasmataceae</taxon>
        <taxon>Spiroplasma</taxon>
    </lineage>
</organism>
<proteinExistence type="predicted"/>
<dbReference type="EMBL" id="CP011856">
    <property type="protein sequence ID" value="AKM54230.1"/>
    <property type="molecule type" value="Genomic_DNA"/>
</dbReference>
<dbReference type="Proteomes" id="UP000035661">
    <property type="component" value="Chromosome"/>
</dbReference>
<dbReference type="NCBIfam" id="TIGR00099">
    <property type="entry name" value="Cof-subfamily"/>
    <property type="match status" value="1"/>
</dbReference>
<dbReference type="RefSeq" id="WP_047791458.1">
    <property type="nucleotide sequence ID" value="NZ_CP011856.1"/>
</dbReference>
<keyword evidence="1" id="KW-0378">Hydrolase</keyword>
<dbReference type="GO" id="GO:0000287">
    <property type="term" value="F:magnesium ion binding"/>
    <property type="evidence" value="ECO:0007669"/>
    <property type="project" value="TreeGrafter"/>
</dbReference>
<name>A0A0H3XIE2_9MOLU</name>
<accession>A0A0H3XIE2</accession>
<dbReference type="InterPro" id="IPR036412">
    <property type="entry name" value="HAD-like_sf"/>
</dbReference>
<protein>
    <submittedName>
        <fullName evidence="1">HAD family hydrolase</fullName>
    </submittedName>
</protein>
<reference evidence="1 2" key="1">
    <citation type="journal article" date="2015" name="Genome Biol. Evol.">
        <title>Found and Lost: The Fates of Horizontally Acquired Genes in Arthropod-Symbiotic Spiroplasma.</title>
        <authorList>
            <person name="Lo W.S."/>
            <person name="Gasparich G.E."/>
            <person name="Kuo C.H."/>
        </authorList>
    </citation>
    <scope>NUCLEOTIDE SEQUENCE [LARGE SCALE GENOMIC DNA]</scope>
    <source>
        <strain evidence="2">TDA-040725-5</strain>
    </source>
</reference>